<dbReference type="PANTHER" id="PTHR40659">
    <property type="entry name" value="NICKEL/COBALT EFFLUX SYSTEM RCNA"/>
    <property type="match status" value="1"/>
</dbReference>
<dbReference type="GO" id="GO:0046583">
    <property type="term" value="F:monoatomic cation efflux transmembrane transporter activity"/>
    <property type="evidence" value="ECO:0007669"/>
    <property type="project" value="TreeGrafter"/>
</dbReference>
<dbReference type="GO" id="GO:0015099">
    <property type="term" value="F:nickel cation transmembrane transporter activity"/>
    <property type="evidence" value="ECO:0007669"/>
    <property type="project" value="TreeGrafter"/>
</dbReference>
<evidence type="ECO:0008006" key="5">
    <source>
        <dbReference type="Google" id="ProtNLM"/>
    </source>
</evidence>
<feature type="transmembrane region" description="Helical" evidence="1">
    <location>
        <begin position="318"/>
        <end position="342"/>
    </location>
</feature>
<keyword evidence="2" id="KW-0732">Signal</keyword>
<name>A0A4R4Y8A3_9PSEU</name>
<feature type="signal peptide" evidence="2">
    <location>
        <begin position="1"/>
        <end position="18"/>
    </location>
</feature>
<feature type="transmembrane region" description="Helical" evidence="1">
    <location>
        <begin position="192"/>
        <end position="212"/>
    </location>
</feature>
<dbReference type="OrthoDB" id="271709at2"/>
<evidence type="ECO:0000256" key="2">
    <source>
        <dbReference type="SAM" id="SignalP"/>
    </source>
</evidence>
<keyword evidence="1" id="KW-0472">Membrane</keyword>
<dbReference type="PANTHER" id="PTHR40659:SF1">
    <property type="entry name" value="NICKEL_COBALT EFFLUX SYSTEM RCNA"/>
    <property type="match status" value="1"/>
</dbReference>
<dbReference type="AlphaFoldDB" id="A0A4R4Y8A3"/>
<evidence type="ECO:0000313" key="4">
    <source>
        <dbReference type="Proteomes" id="UP000294947"/>
    </source>
</evidence>
<feature type="transmembrane region" description="Helical" evidence="1">
    <location>
        <begin position="395"/>
        <end position="420"/>
    </location>
</feature>
<organism evidence="3 4">
    <name type="scientific">Saccharopolyspora elongata</name>
    <dbReference type="NCBI Taxonomy" id="2530387"/>
    <lineage>
        <taxon>Bacteria</taxon>
        <taxon>Bacillati</taxon>
        <taxon>Actinomycetota</taxon>
        <taxon>Actinomycetes</taxon>
        <taxon>Pseudonocardiales</taxon>
        <taxon>Pseudonocardiaceae</taxon>
        <taxon>Saccharopolyspora</taxon>
    </lineage>
</organism>
<dbReference type="EMBL" id="SMKW01000068">
    <property type="protein sequence ID" value="TDD40701.1"/>
    <property type="molecule type" value="Genomic_DNA"/>
</dbReference>
<protein>
    <recommendedName>
        <fullName evidence="5">Nickel/cobalt efflux system</fullName>
    </recommendedName>
</protein>
<feature type="transmembrane region" description="Helical" evidence="1">
    <location>
        <begin position="348"/>
        <end position="374"/>
    </location>
</feature>
<dbReference type="GO" id="GO:0005886">
    <property type="term" value="C:plasma membrane"/>
    <property type="evidence" value="ECO:0007669"/>
    <property type="project" value="UniProtKB-SubCell"/>
</dbReference>
<keyword evidence="1" id="KW-1133">Transmembrane helix</keyword>
<dbReference type="GO" id="GO:0010045">
    <property type="term" value="P:response to nickel cation"/>
    <property type="evidence" value="ECO:0007669"/>
    <property type="project" value="TreeGrafter"/>
</dbReference>
<dbReference type="InterPro" id="IPR051224">
    <property type="entry name" value="NiCoT_RcnA"/>
</dbReference>
<feature type="transmembrane region" description="Helical" evidence="1">
    <location>
        <begin position="233"/>
        <end position="258"/>
    </location>
</feature>
<gene>
    <name evidence="3" type="ORF">E1288_34975</name>
</gene>
<accession>A0A4R4Y8A3</accession>
<reference evidence="3 4" key="1">
    <citation type="submission" date="2019-03" db="EMBL/GenBank/DDBJ databases">
        <title>Draft genome sequences of novel Actinobacteria.</title>
        <authorList>
            <person name="Sahin N."/>
            <person name="Ay H."/>
            <person name="Saygin H."/>
        </authorList>
    </citation>
    <scope>NUCLEOTIDE SEQUENCE [LARGE SCALE GENOMIC DNA]</scope>
    <source>
        <strain evidence="3 4">7K502</strain>
    </source>
</reference>
<feature type="transmembrane region" description="Helical" evidence="1">
    <location>
        <begin position="270"/>
        <end position="288"/>
    </location>
</feature>
<feature type="chain" id="PRO_5020466849" description="Nickel/cobalt efflux system" evidence="2">
    <location>
        <begin position="19"/>
        <end position="421"/>
    </location>
</feature>
<comment type="caution">
    <text evidence="3">The sequence shown here is derived from an EMBL/GenBank/DDBJ whole genome shotgun (WGS) entry which is preliminary data.</text>
</comment>
<keyword evidence="1" id="KW-0812">Transmembrane</keyword>
<proteinExistence type="predicted"/>
<sequence>MGLLAVAALLGFASQATAHPLGTPAVAKVEARGAVVELSWSAAADDLVALGRKTGVLPPSDVSTDDAAQAQRLSGSTTVVAYLSSHIGVNQNGVPCREDAVDTSSIAQQGAQLRYACPETVGAVEITITALTDIDPAYRTMSVTEKGNGGLHTATAPSRTLVLAGSSDAAPTDRTEQSIWTTDLTQLLDSGVFLPLALLIAAFVGAFHAFAPGHGKTLAAGFLVGGRGRIRDALVLAAIVALMHTVSVTALGIGWWIAAEHVPDIAAVTRWLQLIGALLVVGVGVALLRRHLSTRHHGHGHGHGHGLPTESLLTWRGIVLLGASGGLLPSPSAFLVLLSGLLAGRAGAAMLMVAAFGIGMAAALATVSLAVLRGRDALLTRASTSPHLRTWSRRLPLAAATMVTISGAAAAVVAAGGILAP</sequence>
<keyword evidence="4" id="KW-1185">Reference proteome</keyword>
<dbReference type="GO" id="GO:0032025">
    <property type="term" value="P:response to cobalt ion"/>
    <property type="evidence" value="ECO:0007669"/>
    <property type="project" value="TreeGrafter"/>
</dbReference>
<evidence type="ECO:0000313" key="3">
    <source>
        <dbReference type="EMBL" id="TDD40701.1"/>
    </source>
</evidence>
<dbReference type="GO" id="GO:0006824">
    <property type="term" value="P:cobalt ion transport"/>
    <property type="evidence" value="ECO:0007669"/>
    <property type="project" value="UniProtKB-KW"/>
</dbReference>
<evidence type="ECO:0000256" key="1">
    <source>
        <dbReference type="SAM" id="Phobius"/>
    </source>
</evidence>
<dbReference type="Proteomes" id="UP000294947">
    <property type="component" value="Unassembled WGS sequence"/>
</dbReference>